<keyword evidence="5 11" id="KW-1133">Transmembrane helix</keyword>
<reference evidence="13 14" key="1">
    <citation type="submission" date="2021-06" db="EMBL/GenBank/DDBJ databases">
        <title>Caerostris extrusa draft genome.</title>
        <authorList>
            <person name="Kono N."/>
            <person name="Arakawa K."/>
        </authorList>
    </citation>
    <scope>NUCLEOTIDE SEQUENCE [LARGE SCALE GENOMIC DNA]</scope>
</reference>
<dbReference type="InterPro" id="IPR000276">
    <property type="entry name" value="GPCR_Rhodpsn"/>
</dbReference>
<dbReference type="PANTHER" id="PTHR24248">
    <property type="entry name" value="ADRENERGIC RECEPTOR-RELATED G-PROTEIN COUPLED RECEPTOR"/>
    <property type="match status" value="1"/>
</dbReference>
<dbReference type="PROSITE" id="PS50262">
    <property type="entry name" value="G_PROTEIN_RECEP_F1_2"/>
    <property type="match status" value="1"/>
</dbReference>
<keyword evidence="8 10" id="KW-0675">Receptor</keyword>
<dbReference type="PRINTS" id="PR00237">
    <property type="entry name" value="GPCRRHODOPSN"/>
</dbReference>
<protein>
    <submittedName>
        <fullName evidence="13">5-hydroxytryptamine receptor 2A</fullName>
    </submittedName>
</protein>
<evidence type="ECO:0000256" key="10">
    <source>
        <dbReference type="RuleBase" id="RU000688"/>
    </source>
</evidence>
<evidence type="ECO:0000256" key="8">
    <source>
        <dbReference type="ARBA" id="ARBA00023170"/>
    </source>
</evidence>
<comment type="caution">
    <text evidence="13">The sequence shown here is derived from an EMBL/GenBank/DDBJ whole genome shotgun (WGS) entry which is preliminary data.</text>
</comment>
<comment type="subcellular location">
    <subcellularLocation>
        <location evidence="1">Cell membrane</location>
        <topology evidence="1">Multi-pass membrane protein</topology>
    </subcellularLocation>
</comment>
<sequence>MGEINDTMMDMDEMFLNFVNTTNDSVVYWLDDNLTNMSYPLDNNTAIVMERNLQTVGNYLVLSLAVADLMVACLVMPMGALYEVNQQWILGPELCEIWTSGDVLCCTASILHLLAIALDRYWAVTNVDYVRQRSGNRVGLMIFMVWAVGFMVSLAPVFGWKDDDFLYRIQEEKKTALRFDNDLVDQIISNGISSEVNPDYFGEKDYGLNHS</sequence>
<evidence type="ECO:0000256" key="7">
    <source>
        <dbReference type="ARBA" id="ARBA00023136"/>
    </source>
</evidence>
<evidence type="ECO:0000256" key="3">
    <source>
        <dbReference type="ARBA" id="ARBA00022475"/>
    </source>
</evidence>
<feature type="transmembrane region" description="Helical" evidence="11">
    <location>
        <begin position="138"/>
        <end position="158"/>
    </location>
</feature>
<keyword evidence="14" id="KW-1185">Reference proteome</keyword>
<gene>
    <name evidence="13" type="primary">5-HT1A</name>
    <name evidence="13" type="ORF">CEXT_305591</name>
</gene>
<name>A0AAV4YE07_CAEEX</name>
<dbReference type="Proteomes" id="UP001054945">
    <property type="component" value="Unassembled WGS sequence"/>
</dbReference>
<dbReference type="AlphaFoldDB" id="A0AAV4YE07"/>
<keyword evidence="9 10" id="KW-0807">Transducer</keyword>
<dbReference type="GO" id="GO:0071880">
    <property type="term" value="P:adenylate cyclase-activating adrenergic receptor signaling pathway"/>
    <property type="evidence" value="ECO:0007669"/>
    <property type="project" value="TreeGrafter"/>
</dbReference>
<evidence type="ECO:0000256" key="2">
    <source>
        <dbReference type="ARBA" id="ARBA00010663"/>
    </source>
</evidence>
<evidence type="ECO:0000256" key="6">
    <source>
        <dbReference type="ARBA" id="ARBA00023040"/>
    </source>
</evidence>
<feature type="domain" description="G-protein coupled receptors family 1 profile" evidence="12">
    <location>
        <begin position="32"/>
        <end position="158"/>
    </location>
</feature>
<evidence type="ECO:0000256" key="1">
    <source>
        <dbReference type="ARBA" id="ARBA00004651"/>
    </source>
</evidence>
<accession>A0AAV4YE07</accession>
<evidence type="ECO:0000313" key="13">
    <source>
        <dbReference type="EMBL" id="GIZ04402.1"/>
    </source>
</evidence>
<dbReference type="GO" id="GO:0004930">
    <property type="term" value="F:G protein-coupled receptor activity"/>
    <property type="evidence" value="ECO:0007669"/>
    <property type="project" value="UniProtKB-KW"/>
</dbReference>
<feature type="transmembrane region" description="Helical" evidence="11">
    <location>
        <begin position="97"/>
        <end position="118"/>
    </location>
</feature>
<evidence type="ECO:0000256" key="4">
    <source>
        <dbReference type="ARBA" id="ARBA00022692"/>
    </source>
</evidence>
<dbReference type="GO" id="GO:0005886">
    <property type="term" value="C:plasma membrane"/>
    <property type="evidence" value="ECO:0007669"/>
    <property type="project" value="UniProtKB-SubCell"/>
</dbReference>
<evidence type="ECO:0000256" key="9">
    <source>
        <dbReference type="ARBA" id="ARBA00023224"/>
    </source>
</evidence>
<dbReference type="PROSITE" id="PS00237">
    <property type="entry name" value="G_PROTEIN_RECEP_F1_1"/>
    <property type="match status" value="1"/>
</dbReference>
<dbReference type="PANTHER" id="PTHR24248:SF200">
    <property type="entry name" value="5-HYDROXYTRYPTAMINE RECEPTOR 1B-LIKE ISOFORM X1"/>
    <property type="match status" value="1"/>
</dbReference>
<keyword evidence="7 11" id="KW-0472">Membrane</keyword>
<organism evidence="13 14">
    <name type="scientific">Caerostris extrusa</name>
    <name type="common">Bark spider</name>
    <name type="synonym">Caerostris bankana</name>
    <dbReference type="NCBI Taxonomy" id="172846"/>
    <lineage>
        <taxon>Eukaryota</taxon>
        <taxon>Metazoa</taxon>
        <taxon>Ecdysozoa</taxon>
        <taxon>Arthropoda</taxon>
        <taxon>Chelicerata</taxon>
        <taxon>Arachnida</taxon>
        <taxon>Araneae</taxon>
        <taxon>Araneomorphae</taxon>
        <taxon>Entelegynae</taxon>
        <taxon>Araneoidea</taxon>
        <taxon>Araneidae</taxon>
        <taxon>Caerostris</taxon>
    </lineage>
</organism>
<evidence type="ECO:0000259" key="12">
    <source>
        <dbReference type="PROSITE" id="PS50262"/>
    </source>
</evidence>
<dbReference type="SUPFAM" id="SSF81321">
    <property type="entry name" value="Family A G protein-coupled receptor-like"/>
    <property type="match status" value="1"/>
</dbReference>
<evidence type="ECO:0000256" key="11">
    <source>
        <dbReference type="SAM" id="Phobius"/>
    </source>
</evidence>
<comment type="similarity">
    <text evidence="2 10">Belongs to the G-protein coupled receptor 1 family.</text>
</comment>
<keyword evidence="3" id="KW-1003">Cell membrane</keyword>
<dbReference type="GO" id="GO:0043410">
    <property type="term" value="P:positive regulation of MAPK cascade"/>
    <property type="evidence" value="ECO:0007669"/>
    <property type="project" value="TreeGrafter"/>
</dbReference>
<proteinExistence type="inferred from homology"/>
<keyword evidence="6 10" id="KW-0297">G-protein coupled receptor</keyword>
<evidence type="ECO:0000256" key="5">
    <source>
        <dbReference type="ARBA" id="ARBA00022989"/>
    </source>
</evidence>
<dbReference type="InterPro" id="IPR017452">
    <property type="entry name" value="GPCR_Rhodpsn_7TM"/>
</dbReference>
<feature type="transmembrane region" description="Helical" evidence="11">
    <location>
        <begin position="59"/>
        <end position="82"/>
    </location>
</feature>
<evidence type="ECO:0000313" key="14">
    <source>
        <dbReference type="Proteomes" id="UP001054945"/>
    </source>
</evidence>
<keyword evidence="4 10" id="KW-0812">Transmembrane</keyword>
<dbReference type="EMBL" id="BPLR01019080">
    <property type="protein sequence ID" value="GIZ04402.1"/>
    <property type="molecule type" value="Genomic_DNA"/>
</dbReference>
<dbReference type="Pfam" id="PF00001">
    <property type="entry name" value="7tm_1"/>
    <property type="match status" value="1"/>
</dbReference>
<dbReference type="Gene3D" id="1.20.1070.10">
    <property type="entry name" value="Rhodopsin 7-helix transmembrane proteins"/>
    <property type="match status" value="1"/>
</dbReference>